<dbReference type="OrthoDB" id="126109at2759"/>
<dbReference type="AlphaFoldDB" id="A0A225VKW5"/>
<evidence type="ECO:0000313" key="3">
    <source>
        <dbReference type="Proteomes" id="UP000198211"/>
    </source>
</evidence>
<proteinExistence type="predicted"/>
<evidence type="ECO:0000313" key="2">
    <source>
        <dbReference type="EMBL" id="OWZ05170.1"/>
    </source>
</evidence>
<reference evidence="3" key="1">
    <citation type="submission" date="2017-03" db="EMBL/GenBank/DDBJ databases">
        <title>Phytopthora megakarya and P. palmivora, two closely related causual agents of cacao black pod achieved similar genome size and gene model numbers by different mechanisms.</title>
        <authorList>
            <person name="Ali S."/>
            <person name="Shao J."/>
            <person name="Larry D.J."/>
            <person name="Kronmiller B."/>
            <person name="Shen D."/>
            <person name="Strem M.D."/>
            <person name="Melnick R.L."/>
            <person name="Guiltinan M.J."/>
            <person name="Tyler B.M."/>
            <person name="Meinhardt L.W."/>
            <person name="Bailey B.A."/>
        </authorList>
    </citation>
    <scope>NUCLEOTIDE SEQUENCE [LARGE SCALE GENOMIC DNA]</scope>
    <source>
        <strain evidence="3">zdho120</strain>
    </source>
</reference>
<accession>A0A225VKW5</accession>
<feature type="region of interest" description="Disordered" evidence="1">
    <location>
        <begin position="46"/>
        <end position="77"/>
    </location>
</feature>
<dbReference type="Proteomes" id="UP000198211">
    <property type="component" value="Unassembled WGS sequence"/>
</dbReference>
<protein>
    <submittedName>
        <fullName evidence="2">Uncharacterized protein</fullName>
    </submittedName>
</protein>
<evidence type="ECO:0000256" key="1">
    <source>
        <dbReference type="SAM" id="MobiDB-lite"/>
    </source>
</evidence>
<organism evidence="2 3">
    <name type="scientific">Phytophthora megakarya</name>
    <dbReference type="NCBI Taxonomy" id="4795"/>
    <lineage>
        <taxon>Eukaryota</taxon>
        <taxon>Sar</taxon>
        <taxon>Stramenopiles</taxon>
        <taxon>Oomycota</taxon>
        <taxon>Peronosporomycetes</taxon>
        <taxon>Peronosporales</taxon>
        <taxon>Peronosporaceae</taxon>
        <taxon>Phytophthora</taxon>
    </lineage>
</organism>
<comment type="caution">
    <text evidence="2">The sequence shown here is derived from an EMBL/GenBank/DDBJ whole genome shotgun (WGS) entry which is preliminary data.</text>
</comment>
<name>A0A225VKW5_9STRA</name>
<gene>
    <name evidence="2" type="ORF">PHMEG_00022788</name>
</gene>
<keyword evidence="3" id="KW-1185">Reference proteome</keyword>
<dbReference type="EMBL" id="NBNE01004574">
    <property type="protein sequence ID" value="OWZ05170.1"/>
    <property type="molecule type" value="Genomic_DNA"/>
</dbReference>
<sequence length="171" mass="19743">MSVSHVEEVETATLEELFDFIDCCDECLQTNNGDGNNALLISTSPCPQHAQPHSDITDDAKKTPKRRRKRIGWSSSTGLQRRKRAELEFLRQHVQDLEAYVHQLNLPPTLPNFNLMKSDIRMEEFATLQLEKRLRSEEVNRVLKAIMANQLDKHNELRIVLGDSNNYKKDD</sequence>